<dbReference type="OrthoDB" id="9797653at2"/>
<comment type="caution">
    <text evidence="2">The sequence shown here is derived from an EMBL/GenBank/DDBJ whole genome shotgun (WGS) entry which is preliminary data.</text>
</comment>
<accession>A0A2P8PY51</accession>
<proteinExistence type="predicted"/>
<dbReference type="EMBL" id="PYBJ01000027">
    <property type="protein sequence ID" value="PSM38927.1"/>
    <property type="molecule type" value="Genomic_DNA"/>
</dbReference>
<name>A0A2P8PY51_9ACTN</name>
<reference evidence="2 3" key="1">
    <citation type="submission" date="2018-03" db="EMBL/GenBank/DDBJ databases">
        <title>Streptomyces dioscori sp. nov., a novel endophytic actinobacterium isolated from bulbil of Dioscorea bulbifera L.</title>
        <authorList>
            <person name="Zhikuan W."/>
        </authorList>
    </citation>
    <scope>NUCLEOTIDE SEQUENCE [LARGE SCALE GENOMIC DNA]</scope>
    <source>
        <strain evidence="2 3">A217</strain>
    </source>
</reference>
<dbReference type="InterPro" id="IPR003673">
    <property type="entry name" value="CoA-Trfase_fam_III"/>
</dbReference>
<dbReference type="InterPro" id="IPR050483">
    <property type="entry name" value="CoA-transferase_III_domain"/>
</dbReference>
<dbReference type="PANTHER" id="PTHR48207">
    <property type="entry name" value="SUCCINATE--HYDROXYMETHYLGLUTARATE COA-TRANSFERASE"/>
    <property type="match status" value="1"/>
</dbReference>
<gene>
    <name evidence="2" type="ORF">C6Y14_33385</name>
</gene>
<dbReference type="PANTHER" id="PTHR48207:SF3">
    <property type="entry name" value="SUCCINATE--HYDROXYMETHYLGLUTARATE COA-TRANSFERASE"/>
    <property type="match status" value="1"/>
</dbReference>
<dbReference type="Gene3D" id="3.40.50.10540">
    <property type="entry name" value="Crotonobetainyl-coa:carnitine coa-transferase, domain 1"/>
    <property type="match status" value="1"/>
</dbReference>
<organism evidence="2 3">
    <name type="scientific">Streptomyces dioscori</name>
    <dbReference type="NCBI Taxonomy" id="2109333"/>
    <lineage>
        <taxon>Bacteria</taxon>
        <taxon>Bacillati</taxon>
        <taxon>Actinomycetota</taxon>
        <taxon>Actinomycetes</taxon>
        <taxon>Kitasatosporales</taxon>
        <taxon>Streptomycetaceae</taxon>
        <taxon>Streptomyces</taxon>
        <taxon>Streptomyces aurantiacus group</taxon>
    </lineage>
</organism>
<sequence>MSTDTLTSTDGLPLDGVTVLDFTQVFMGPSCTQMLGDYGADVIKIERPGTGDLSRTSFPDRDGLDGPIFLAINRNKRSVCVDVRAPEGKEVILSLVRTADVVVSNFRGGVMERLGFGYEDLRTINPRLIWASGTGFGSAGPYSHKGGQDVISQAYSGVMWRRESPDLPLSVYPTPLGDYTTGMHLLQGILLALFTRTRTGEGQKVEVSMYDSMLHMQMQEACAQLNRGYEVNWASMPLSGVFPTMDGAVCMVGAFKENPLRAVCAALGIDEDLSLREEYSTMEAQFQRRPQLQAIFRERYAGNVTDHWIRRLEEQDILCAPVRTLEEALADEQTAVNGMIVDMNHPVAGKVRAVAAPILLSGARMAVRHCPPQLGEHSSEVLREHGFDDARIAALVESGVLR</sequence>
<dbReference type="GO" id="GO:0008410">
    <property type="term" value="F:CoA-transferase activity"/>
    <property type="evidence" value="ECO:0007669"/>
    <property type="project" value="TreeGrafter"/>
</dbReference>
<dbReference type="SUPFAM" id="SSF89796">
    <property type="entry name" value="CoA-transferase family III (CaiB/BaiF)"/>
    <property type="match status" value="1"/>
</dbReference>
<dbReference type="Gene3D" id="3.30.1540.10">
    <property type="entry name" value="formyl-coa transferase, domain 3"/>
    <property type="match status" value="1"/>
</dbReference>
<protein>
    <submittedName>
        <fullName evidence="2">Formyl-CoA transferase</fullName>
    </submittedName>
</protein>
<dbReference type="Pfam" id="PF02515">
    <property type="entry name" value="CoA_transf_3"/>
    <property type="match status" value="1"/>
</dbReference>
<dbReference type="Proteomes" id="UP000240429">
    <property type="component" value="Unassembled WGS sequence"/>
</dbReference>
<dbReference type="InterPro" id="IPR023606">
    <property type="entry name" value="CoA-Trfase_III_dom_1_sf"/>
</dbReference>
<dbReference type="RefSeq" id="WP_107020624.1">
    <property type="nucleotide sequence ID" value="NZ_KZ679053.1"/>
</dbReference>
<keyword evidence="1 2" id="KW-0808">Transferase</keyword>
<dbReference type="InterPro" id="IPR044855">
    <property type="entry name" value="CoA-Trfase_III_dom3_sf"/>
</dbReference>
<evidence type="ECO:0000313" key="3">
    <source>
        <dbReference type="Proteomes" id="UP000240429"/>
    </source>
</evidence>
<dbReference type="AlphaFoldDB" id="A0A2P8PY51"/>
<evidence type="ECO:0000313" key="2">
    <source>
        <dbReference type="EMBL" id="PSM38927.1"/>
    </source>
</evidence>
<evidence type="ECO:0000256" key="1">
    <source>
        <dbReference type="ARBA" id="ARBA00022679"/>
    </source>
</evidence>
<keyword evidence="3" id="KW-1185">Reference proteome</keyword>